<dbReference type="STRING" id="592026.GCWU0000282_002439"/>
<comment type="caution">
    <text evidence="4">The sequence shown here is derived from an EMBL/GenBank/DDBJ whole genome shotgun (WGS) entry which is preliminary data.</text>
</comment>
<dbReference type="Gene3D" id="2.40.50.140">
    <property type="entry name" value="Nucleic acid-binding proteins"/>
    <property type="match status" value="1"/>
</dbReference>
<dbReference type="SUPFAM" id="SSF50249">
    <property type="entry name" value="Nucleic acid-binding proteins"/>
    <property type="match status" value="1"/>
</dbReference>
<dbReference type="NCBIfam" id="TIGR00621">
    <property type="entry name" value="ssb"/>
    <property type="match status" value="1"/>
</dbReference>
<reference evidence="4 5" key="1">
    <citation type="submission" date="2013-06" db="EMBL/GenBank/DDBJ databases">
        <authorList>
            <person name="Weinstock G."/>
            <person name="Sodergren E."/>
            <person name="Clifton S."/>
            <person name="Fulton L."/>
            <person name="Fulton B."/>
            <person name="Courtney L."/>
            <person name="Fronick C."/>
            <person name="Harrison M."/>
            <person name="Strong C."/>
            <person name="Farmer C."/>
            <person name="Delahaunty K."/>
            <person name="Markovic C."/>
            <person name="Hall O."/>
            <person name="Minx P."/>
            <person name="Tomlinson C."/>
            <person name="Mitreva M."/>
            <person name="Nelson J."/>
            <person name="Hou S."/>
            <person name="Wollam A."/>
            <person name="Pepin K.H."/>
            <person name="Johnson M."/>
            <person name="Bhonagiri V."/>
            <person name="Nash W.E."/>
            <person name="Warren W."/>
            <person name="Chinwalla A."/>
            <person name="Mardis E.R."/>
            <person name="Wilson R.K."/>
        </authorList>
    </citation>
    <scope>NUCLEOTIDE SEQUENCE [LARGE SCALE GENOMIC DNA]</scope>
    <source>
        <strain evidence="4 5">ATCC 51271</strain>
    </source>
</reference>
<protein>
    <recommendedName>
        <fullName evidence="2 3">Single-stranded DNA-binding protein</fullName>
        <shortName evidence="2">SSB</shortName>
    </recommendedName>
</protein>
<evidence type="ECO:0000313" key="4">
    <source>
        <dbReference type="EMBL" id="ESL02305.1"/>
    </source>
</evidence>
<gene>
    <name evidence="4" type="ORF">GCWU0000282_002439</name>
</gene>
<dbReference type="GO" id="GO:0003697">
    <property type="term" value="F:single-stranded DNA binding"/>
    <property type="evidence" value="ECO:0007669"/>
    <property type="project" value="UniProtKB-UniRule"/>
</dbReference>
<dbReference type="EMBL" id="ACIL03000016">
    <property type="protein sequence ID" value="ESL02305.1"/>
    <property type="molecule type" value="Genomic_DNA"/>
</dbReference>
<dbReference type="InterPro" id="IPR000424">
    <property type="entry name" value="Primosome_PriB/ssb"/>
</dbReference>
<dbReference type="PANTHER" id="PTHR10302">
    <property type="entry name" value="SINGLE-STRANDED DNA-BINDING PROTEIN"/>
    <property type="match status" value="1"/>
</dbReference>
<dbReference type="Pfam" id="PF00436">
    <property type="entry name" value="SSB"/>
    <property type="match status" value="1"/>
</dbReference>
<dbReference type="PIRSF" id="PIRSF002070">
    <property type="entry name" value="SSB"/>
    <property type="match status" value="1"/>
</dbReference>
<keyword evidence="1 2" id="KW-0238">DNA-binding</keyword>
<dbReference type="HOGENOM" id="CLU_078758_6_1_9"/>
<dbReference type="PANTHER" id="PTHR10302:SF27">
    <property type="entry name" value="SINGLE-STRANDED DNA-BINDING PROTEIN"/>
    <property type="match status" value="1"/>
</dbReference>
<dbReference type="Proteomes" id="UP000018227">
    <property type="component" value="Unassembled WGS sequence"/>
</dbReference>
<name>V2Z5V8_9FIRM</name>
<dbReference type="CDD" id="cd04496">
    <property type="entry name" value="SSB_OBF"/>
    <property type="match status" value="1"/>
</dbReference>
<sequence length="109" mass="12001">MNRITLMGRITVTPELKEGNGTKYCNFSLAVDRVKKSGNEPVTDFFNCTAFGQSAEFVSGYMIKGQRILVSGSVHIDSYVSKTGEKKMAVNVITDTVENADARRNNSNE</sequence>
<dbReference type="InterPro" id="IPR012340">
    <property type="entry name" value="NA-bd_OB-fold"/>
</dbReference>
<dbReference type="HAMAP" id="MF_00984">
    <property type="entry name" value="SSB"/>
    <property type="match status" value="1"/>
</dbReference>
<dbReference type="GO" id="GO:0006260">
    <property type="term" value="P:DNA replication"/>
    <property type="evidence" value="ECO:0007669"/>
    <property type="project" value="InterPro"/>
</dbReference>
<dbReference type="PROSITE" id="PS50935">
    <property type="entry name" value="SSB"/>
    <property type="match status" value="1"/>
</dbReference>
<keyword evidence="5" id="KW-1185">Reference proteome</keyword>
<evidence type="ECO:0000256" key="2">
    <source>
        <dbReference type="HAMAP-Rule" id="MF_00984"/>
    </source>
</evidence>
<dbReference type="AlphaFoldDB" id="V2Z5V8"/>
<dbReference type="eggNOG" id="COG0629">
    <property type="taxonomic scope" value="Bacteria"/>
</dbReference>
<proteinExistence type="inferred from homology"/>
<evidence type="ECO:0000256" key="1">
    <source>
        <dbReference type="ARBA" id="ARBA00023125"/>
    </source>
</evidence>
<evidence type="ECO:0000256" key="3">
    <source>
        <dbReference type="PIRNR" id="PIRNR002070"/>
    </source>
</evidence>
<evidence type="ECO:0000313" key="5">
    <source>
        <dbReference type="Proteomes" id="UP000018227"/>
    </source>
</evidence>
<accession>V2Z5V8</accession>
<dbReference type="GO" id="GO:0009295">
    <property type="term" value="C:nucleoid"/>
    <property type="evidence" value="ECO:0007669"/>
    <property type="project" value="TreeGrafter"/>
</dbReference>
<comment type="caution">
    <text evidence="2">Lacks conserved residue(s) required for the propagation of feature annotation.</text>
</comment>
<dbReference type="InterPro" id="IPR011344">
    <property type="entry name" value="ssDNA-bd"/>
</dbReference>
<comment type="subunit">
    <text evidence="2">Homotetramer.</text>
</comment>
<organism evidence="4 5">
    <name type="scientific">Catonella morbi ATCC 51271</name>
    <dbReference type="NCBI Taxonomy" id="592026"/>
    <lineage>
        <taxon>Bacteria</taxon>
        <taxon>Bacillati</taxon>
        <taxon>Bacillota</taxon>
        <taxon>Clostridia</taxon>
        <taxon>Lachnospirales</taxon>
        <taxon>Lachnospiraceae</taxon>
        <taxon>Catonella</taxon>
    </lineage>
</organism>
<dbReference type="OrthoDB" id="9809878at2"/>
<dbReference type="RefSeq" id="WP_023355299.1">
    <property type="nucleotide sequence ID" value="NZ_KI535369.1"/>
</dbReference>